<dbReference type="AlphaFoldDB" id="A0A0M9BRK9"/>
<evidence type="ECO:0000313" key="6">
    <source>
        <dbReference type="EMBL" id="KOY17379.1"/>
    </source>
</evidence>
<evidence type="ECO:0000256" key="1">
    <source>
        <dbReference type="ARBA" id="ARBA00001974"/>
    </source>
</evidence>
<dbReference type="GO" id="GO:0016491">
    <property type="term" value="F:oxidoreductase activity"/>
    <property type="evidence" value="ECO:0007669"/>
    <property type="project" value="UniProtKB-KW"/>
</dbReference>
<dbReference type="Gene3D" id="3.50.50.60">
    <property type="entry name" value="FAD/NAD(P)-binding domain"/>
    <property type="match status" value="2"/>
</dbReference>
<evidence type="ECO:0000256" key="3">
    <source>
        <dbReference type="ARBA" id="ARBA00022630"/>
    </source>
</evidence>
<organism evidence="6 7">
    <name type="scientific">Paenibacillus xylanivorans</name>
    <dbReference type="NCBI Taxonomy" id="1705561"/>
    <lineage>
        <taxon>Bacteria</taxon>
        <taxon>Bacillati</taxon>
        <taxon>Bacillota</taxon>
        <taxon>Bacilli</taxon>
        <taxon>Bacillales</taxon>
        <taxon>Paenibacillaceae</taxon>
        <taxon>Paenibacillus</taxon>
    </lineage>
</organism>
<sequence>MREYDCIIVGGGLAGLQAAIQMGRYSCHRVLVVDAGEGRSTLCRTYHNILGFPDGVSGEELRSKGKMQAEQTGVSFEKDRIIKAGRRGEQIQLFGSSGSEYMAKTVLLATGLTDRIPDIPGLTPTLGRTVYVCPDCDGYEIQDQRTILLGAGEAGANMAMVLIQRTTELLYINHEQSPISAELHRSMKEAGVRYLEAAVQEVQQMQDGHITGVLTEDGQIFESERGFIAFGGNRVHYELAEQLGAVIADNKHVEANARSMQAAPNVWIAGDLGLHAEQATVAMGEGSIAAIWIHKALQQMKKENEVNQI</sequence>
<feature type="domain" description="FAD/NAD(P)-binding" evidence="5">
    <location>
        <begin position="4"/>
        <end position="286"/>
    </location>
</feature>
<accession>A0A0M9BRK9</accession>
<comment type="caution">
    <text evidence="6">The sequence shown here is derived from an EMBL/GenBank/DDBJ whole genome shotgun (WGS) entry which is preliminary data.</text>
</comment>
<dbReference type="Pfam" id="PF07992">
    <property type="entry name" value="Pyr_redox_2"/>
    <property type="match status" value="1"/>
</dbReference>
<keyword evidence="7" id="KW-1185">Reference proteome</keyword>
<protein>
    <submittedName>
        <fullName evidence="6">Pyridine nucleotide-disulfide oxidoreductase</fullName>
    </submittedName>
</protein>
<dbReference type="EMBL" id="LITU01000040">
    <property type="protein sequence ID" value="KOY17379.1"/>
    <property type="molecule type" value="Genomic_DNA"/>
</dbReference>
<comment type="cofactor">
    <cofactor evidence="1">
        <name>FAD</name>
        <dbReference type="ChEBI" id="CHEBI:57692"/>
    </cofactor>
</comment>
<evidence type="ECO:0000259" key="5">
    <source>
        <dbReference type="Pfam" id="PF07992"/>
    </source>
</evidence>
<dbReference type="PRINTS" id="PR00469">
    <property type="entry name" value="PNDRDTASEII"/>
</dbReference>
<dbReference type="PANTHER" id="PTHR48105">
    <property type="entry name" value="THIOREDOXIN REDUCTASE 1-RELATED-RELATED"/>
    <property type="match status" value="1"/>
</dbReference>
<keyword evidence="4" id="KW-0560">Oxidoreductase</keyword>
<gene>
    <name evidence="6" type="ORF">AMS66_06240</name>
</gene>
<name>A0A0M9BRK9_9BACL</name>
<dbReference type="Proteomes" id="UP000037688">
    <property type="component" value="Unassembled WGS sequence"/>
</dbReference>
<evidence type="ECO:0000313" key="7">
    <source>
        <dbReference type="Proteomes" id="UP000037688"/>
    </source>
</evidence>
<dbReference type="RefSeq" id="WP_053779966.1">
    <property type="nucleotide sequence ID" value="NZ_LITU01000040.1"/>
</dbReference>
<evidence type="ECO:0000256" key="2">
    <source>
        <dbReference type="ARBA" id="ARBA00011738"/>
    </source>
</evidence>
<dbReference type="InterPro" id="IPR036188">
    <property type="entry name" value="FAD/NAD-bd_sf"/>
</dbReference>
<comment type="subunit">
    <text evidence="2">Homodimer.</text>
</comment>
<dbReference type="InterPro" id="IPR023753">
    <property type="entry name" value="FAD/NAD-binding_dom"/>
</dbReference>
<dbReference type="SUPFAM" id="SSF51905">
    <property type="entry name" value="FAD/NAD(P)-binding domain"/>
    <property type="match status" value="1"/>
</dbReference>
<proteinExistence type="predicted"/>
<dbReference type="OrthoDB" id="9806179at2"/>
<keyword evidence="3" id="KW-0285">Flavoprotein</keyword>
<evidence type="ECO:0000256" key="4">
    <source>
        <dbReference type="ARBA" id="ARBA00023002"/>
    </source>
</evidence>
<reference evidence="6 7" key="1">
    <citation type="submission" date="2015-08" db="EMBL/GenBank/DDBJ databases">
        <title>Draft genome sequence of cellulolytic and xylanolytic Paenibacillus sp. A59, isolated from a decaying forest soil from Patagonia, Argentina.</title>
        <authorList>
            <person name="Ghio S."/>
            <person name="Caceres A.M."/>
            <person name="Talia P."/>
            <person name="Grasso D."/>
            <person name="Campos E."/>
        </authorList>
    </citation>
    <scope>NUCLEOTIDE SEQUENCE [LARGE SCALE GENOMIC DNA]</scope>
    <source>
        <strain evidence="6 7">A59</strain>
    </source>
</reference>
<dbReference type="PATRIC" id="fig|1705561.3.peg.965"/>
<dbReference type="PRINTS" id="PR00368">
    <property type="entry name" value="FADPNR"/>
</dbReference>
<dbReference type="InterPro" id="IPR050097">
    <property type="entry name" value="Ferredoxin-NADP_redctase_2"/>
</dbReference>